<reference evidence="1 2" key="2">
    <citation type="journal article" date="2012" name="Stand. Genomic Sci.">
        <title>Complete genome sequence of the orange-red pigmented, radioresistant Deinococcus proteolyticus type strain (MRP(T)).</title>
        <authorList>
            <person name="Copeland A."/>
            <person name="Zeytun A."/>
            <person name="Yassawong M."/>
            <person name="Nolan M."/>
            <person name="Lucas S."/>
            <person name="Hammon N."/>
            <person name="Deshpande S."/>
            <person name="Cheng J.F."/>
            <person name="Han C."/>
            <person name="Tapia R."/>
            <person name="Goodwin L.A."/>
            <person name="Pitluck S."/>
            <person name="Mavromatis K."/>
            <person name="Liolios K."/>
            <person name="Pagani I."/>
            <person name="Ivanova N."/>
            <person name="Mikhailova N."/>
            <person name="Pati A."/>
            <person name="Chen A."/>
            <person name="Palaniappan K."/>
            <person name="Land M."/>
            <person name="Hauser L."/>
            <person name="Jeffries C.D."/>
            <person name="Brambilla E.M."/>
            <person name="Rohde M."/>
            <person name="Sikorski J."/>
            <person name="Pukall R."/>
            <person name="Goker M."/>
            <person name="Detter J.C."/>
            <person name="Woyke T."/>
            <person name="Bristow J."/>
            <person name="Eisen J.A."/>
            <person name="Markowitz V."/>
            <person name="Hugenholtz P."/>
            <person name="Kyrpides N.C."/>
            <person name="Klenk H.P."/>
            <person name="Lapidus A."/>
        </authorList>
    </citation>
    <scope>NUCLEOTIDE SEQUENCE [LARGE SCALE GENOMIC DNA]</scope>
    <source>
        <strain evidence="2">ATCC 35074 / DSM 20540 / JCM 6276 / NBRC 101906 / NCIMB 13154 / VKM Ac-1939 / CCM 2703 / MRP</strain>
    </source>
</reference>
<proteinExistence type="predicted"/>
<sequence length="241" mass="25849">MADTGATGAVSGPPGLFDLSGGLPHWAREGESFELALSLGGQYAGAQQWSIHPERGAVVARVETEFGGVLPNLRVHQTSRLHPRTLALLAYAEGEGTRTTLELSLDYRAGELRLRQRGEETDAPLVADYLDPVSLLLWVREWQAAPGEQRVVRLAGSGVHVRRLPDEAVGSAAAEVFLLRPGSAGVWRSAQSPQPAQPRTFLRLTQPTPFGMVDAQPAELWSGRAGAHSGQAGGRVRRRVG</sequence>
<gene>
    <name evidence="1" type="ordered locus">Deipr_1776</name>
</gene>
<dbReference type="AlphaFoldDB" id="F0RLI4"/>
<protein>
    <submittedName>
        <fullName evidence="1">Uncharacterized protein</fullName>
    </submittedName>
</protein>
<dbReference type="STRING" id="693977.Deipr_1776"/>
<dbReference type="EMBL" id="CP002536">
    <property type="protein sequence ID" value="ADY26908.1"/>
    <property type="molecule type" value="Genomic_DNA"/>
</dbReference>
<accession>F0RLI4</accession>
<dbReference type="RefSeq" id="WP_013615516.1">
    <property type="nucleotide sequence ID" value="NC_015161.1"/>
</dbReference>
<dbReference type="KEGG" id="dpt:Deipr_1776"/>
<keyword evidence="2" id="KW-1185">Reference proteome</keyword>
<dbReference type="Proteomes" id="UP000007718">
    <property type="component" value="Chromosome"/>
</dbReference>
<evidence type="ECO:0000313" key="2">
    <source>
        <dbReference type="Proteomes" id="UP000007718"/>
    </source>
</evidence>
<reference evidence="2" key="1">
    <citation type="submission" date="2011-02" db="EMBL/GenBank/DDBJ databases">
        <title>The complete sequence of chromosome of Deinococcus proteolyticus DSM 20540.</title>
        <authorList>
            <consortium name="US DOE Joint Genome Institute (JGI-PGF)"/>
            <person name="Lucas S."/>
            <person name="Copeland A."/>
            <person name="Lapidus A."/>
            <person name="Bruce D."/>
            <person name="Goodwin L."/>
            <person name="Pitluck S."/>
            <person name="Kyrpides N."/>
            <person name="Mavromatis K."/>
            <person name="Pagani I."/>
            <person name="Ivanova N."/>
            <person name="Ovchinnikova G."/>
            <person name="Zeytun A."/>
            <person name="Detter J.C."/>
            <person name="Han C."/>
            <person name="Land M."/>
            <person name="Hauser L."/>
            <person name="Markowitz V."/>
            <person name="Cheng J.-F."/>
            <person name="Hugenholtz P."/>
            <person name="Woyke T."/>
            <person name="Wu D."/>
            <person name="Pukall R."/>
            <person name="Steenblock K."/>
            <person name="Brambilla E."/>
            <person name="Klenk H.-P."/>
            <person name="Eisen J.A."/>
        </authorList>
    </citation>
    <scope>NUCLEOTIDE SEQUENCE [LARGE SCALE GENOMIC DNA]</scope>
    <source>
        <strain evidence="2">ATCC 35074 / DSM 20540 / JCM 6276 / NBRC 101906 / NCIMB 13154 / VKM Ac-1939 / CCM 2703 / MRP</strain>
    </source>
</reference>
<evidence type="ECO:0000313" key="1">
    <source>
        <dbReference type="EMBL" id="ADY26908.1"/>
    </source>
</evidence>
<organism evidence="1 2">
    <name type="scientific">Deinococcus proteolyticus (strain ATCC 35074 / DSM 20540 / JCM 6276 / NBRC 101906 / NCIMB 13154 / VKM Ac-1939 / CCM 2703 / MRP)</name>
    <dbReference type="NCBI Taxonomy" id="693977"/>
    <lineage>
        <taxon>Bacteria</taxon>
        <taxon>Thermotogati</taxon>
        <taxon>Deinococcota</taxon>
        <taxon>Deinococci</taxon>
        <taxon>Deinococcales</taxon>
        <taxon>Deinococcaceae</taxon>
        <taxon>Deinococcus</taxon>
    </lineage>
</organism>
<dbReference type="HOGENOM" id="CLU_111051_0_0_0"/>
<name>F0RLI4_DEIPM</name>